<evidence type="ECO:0000259" key="3">
    <source>
        <dbReference type="Pfam" id="PF20611"/>
    </source>
</evidence>
<evidence type="ECO:0000256" key="1">
    <source>
        <dbReference type="SAM" id="MobiDB-lite"/>
    </source>
</evidence>
<proteinExistence type="predicted"/>
<accession>A0A193C4L2</accession>
<sequence>MTQQVRRALGRLPVLAGVILLAGVSGTLSSSAATDPATPPPAPSQGASAAHLSLANTCVFPDPAGRRPVTVDTKATLPKVVQTGKPVQVKDFSLTFTIGEGTLGAVTEVAGGATVELTAANGDKKTPIPVTMTIPATKVPATGELKLVATGKVPEIQLKVPGELRLSTGVPSLALTAAETPLAPITCTQDPDQDTLLGSVALLPLGKPKPQSGKPGEQKKPGAEARAAESPEDGDLFPIALQPFELQGTSTVSKLGAFARLKPAFMVNAVWHVDLENTEGPGKITGTVIMPPSRMTFLGFGFVPVSATMELLPEDYATGNHIIDVDGVSIPEPEGSSTVLTPLKVYGKLSEVTVNGVSLDVGDHCFTAEPIKINLRGEKYGMFTGGVVRTDPKWPDPAYREFTLPPLSGCGVKEDLDSLLSGMASGPGNQACVGINQVGLPWDAERKCPNVDPPVARR</sequence>
<keyword evidence="5" id="KW-1185">Reference proteome</keyword>
<gene>
    <name evidence="4" type="ORF">SD37_29920</name>
</gene>
<dbReference type="AlphaFoldDB" id="A0A193C4L2"/>
<evidence type="ECO:0000313" key="5">
    <source>
        <dbReference type="Proteomes" id="UP000093695"/>
    </source>
</evidence>
<evidence type="ECO:0000313" key="4">
    <source>
        <dbReference type="EMBL" id="ANN19422.1"/>
    </source>
</evidence>
<reference evidence="4 5" key="1">
    <citation type="journal article" date="2015" name="Genome Announc.">
        <title>Draft Genome Sequence of Norvancomycin-Producing Strain Amycolatopsis orientalis CPCC200066.</title>
        <authorList>
            <person name="Lei X."/>
            <person name="Yuan F."/>
            <person name="Shi Y."/>
            <person name="Li X."/>
            <person name="Wang L."/>
            <person name="Hong B."/>
        </authorList>
    </citation>
    <scope>NUCLEOTIDE SEQUENCE [LARGE SCALE GENOMIC DNA]</scope>
    <source>
        <strain evidence="4 5">B-37</strain>
    </source>
</reference>
<feature type="chain" id="PRO_5008256427" description="DUF6801 domain-containing protein" evidence="2">
    <location>
        <begin position="33"/>
        <end position="458"/>
    </location>
</feature>
<feature type="domain" description="DUF6801" evidence="3">
    <location>
        <begin position="57"/>
        <end position="198"/>
    </location>
</feature>
<protein>
    <recommendedName>
        <fullName evidence="3">DUF6801 domain-containing protein</fullName>
    </recommendedName>
</protein>
<dbReference type="Proteomes" id="UP000093695">
    <property type="component" value="Chromosome"/>
</dbReference>
<keyword evidence="2" id="KW-0732">Signal</keyword>
<evidence type="ECO:0000256" key="2">
    <source>
        <dbReference type="SAM" id="SignalP"/>
    </source>
</evidence>
<organism evidence="4 5">
    <name type="scientific">Amycolatopsis orientalis</name>
    <name type="common">Nocardia orientalis</name>
    <dbReference type="NCBI Taxonomy" id="31958"/>
    <lineage>
        <taxon>Bacteria</taxon>
        <taxon>Bacillati</taxon>
        <taxon>Actinomycetota</taxon>
        <taxon>Actinomycetes</taxon>
        <taxon>Pseudonocardiales</taxon>
        <taxon>Pseudonocardiaceae</taxon>
        <taxon>Amycolatopsis</taxon>
    </lineage>
</organism>
<feature type="compositionally biased region" description="Basic and acidic residues" evidence="1">
    <location>
        <begin position="216"/>
        <end position="229"/>
    </location>
</feature>
<name>A0A193C4L2_AMYOR</name>
<dbReference type="Pfam" id="PF20611">
    <property type="entry name" value="DUF6801"/>
    <property type="match status" value="1"/>
</dbReference>
<dbReference type="InterPro" id="IPR046542">
    <property type="entry name" value="DUF6801"/>
</dbReference>
<dbReference type="RefSeq" id="WP_044855464.1">
    <property type="nucleotide sequence ID" value="NZ_CP016174.1"/>
</dbReference>
<feature type="region of interest" description="Disordered" evidence="1">
    <location>
        <begin position="203"/>
        <end position="231"/>
    </location>
</feature>
<dbReference type="EMBL" id="CP016174">
    <property type="protein sequence ID" value="ANN19422.1"/>
    <property type="molecule type" value="Genomic_DNA"/>
</dbReference>
<dbReference type="KEGG" id="aori:SD37_29920"/>
<feature type="signal peptide" evidence="2">
    <location>
        <begin position="1"/>
        <end position="32"/>
    </location>
</feature>
<dbReference type="eggNOG" id="ENOG5034CBK">
    <property type="taxonomic scope" value="Bacteria"/>
</dbReference>